<keyword evidence="2 7" id="KW-0820">tRNA-binding</keyword>
<comment type="subcellular location">
    <subcellularLocation>
        <location evidence="7">Cytoplasm</location>
    </subcellularLocation>
</comment>
<keyword evidence="7" id="KW-0963">Cytoplasm</keyword>
<evidence type="ECO:0000256" key="1">
    <source>
        <dbReference type="ARBA" id="ARBA00013260"/>
    </source>
</evidence>
<dbReference type="Pfam" id="PF01195">
    <property type="entry name" value="Pept_tRNA_hydro"/>
    <property type="match status" value="1"/>
</dbReference>
<accession>A0A4P8L1K7</accession>
<comment type="similarity">
    <text evidence="5 7 9">Belongs to the PTH family.</text>
</comment>
<comment type="catalytic activity">
    <reaction evidence="7 8">
        <text>an N-acyl-L-alpha-aminoacyl-tRNA + H2O = an N-acyl-L-amino acid + a tRNA + H(+)</text>
        <dbReference type="Rhea" id="RHEA:54448"/>
        <dbReference type="Rhea" id="RHEA-COMP:10123"/>
        <dbReference type="Rhea" id="RHEA-COMP:13883"/>
        <dbReference type="ChEBI" id="CHEBI:15377"/>
        <dbReference type="ChEBI" id="CHEBI:15378"/>
        <dbReference type="ChEBI" id="CHEBI:59874"/>
        <dbReference type="ChEBI" id="CHEBI:78442"/>
        <dbReference type="ChEBI" id="CHEBI:138191"/>
        <dbReference type="EC" id="3.1.1.29"/>
    </reaction>
</comment>
<dbReference type="FunFam" id="3.40.50.1470:FF:000001">
    <property type="entry name" value="Peptidyl-tRNA hydrolase"/>
    <property type="match status" value="1"/>
</dbReference>
<dbReference type="AlphaFoldDB" id="A0A4P8L1K7"/>
<keyword evidence="3 7" id="KW-0378">Hydrolase</keyword>
<dbReference type="InterPro" id="IPR036416">
    <property type="entry name" value="Pept_tRNA_hydro_sf"/>
</dbReference>
<dbReference type="GO" id="GO:0005737">
    <property type="term" value="C:cytoplasm"/>
    <property type="evidence" value="ECO:0007669"/>
    <property type="project" value="UniProtKB-SubCell"/>
</dbReference>
<feature type="active site" description="Proton acceptor" evidence="7">
    <location>
        <position position="29"/>
    </location>
</feature>
<dbReference type="KEGG" id="dax:FDQ92_05435"/>
<evidence type="ECO:0000256" key="5">
    <source>
        <dbReference type="ARBA" id="ARBA00038063"/>
    </source>
</evidence>
<dbReference type="InterPro" id="IPR001328">
    <property type="entry name" value="Pept_tRNA_hydro"/>
</dbReference>
<feature type="binding site" evidence="7">
    <location>
        <position position="74"/>
    </location>
    <ligand>
        <name>tRNA</name>
        <dbReference type="ChEBI" id="CHEBI:17843"/>
    </ligand>
</feature>
<dbReference type="Gene3D" id="3.40.50.1470">
    <property type="entry name" value="Peptidyl-tRNA hydrolase"/>
    <property type="match status" value="1"/>
</dbReference>
<dbReference type="EMBL" id="CP040098">
    <property type="protein sequence ID" value="QCQ21669.1"/>
    <property type="molecule type" value="Genomic_DNA"/>
</dbReference>
<dbReference type="CDD" id="cd00462">
    <property type="entry name" value="PTH"/>
    <property type="match status" value="1"/>
</dbReference>
<evidence type="ECO:0000313" key="10">
    <source>
        <dbReference type="EMBL" id="QCQ21669.1"/>
    </source>
</evidence>
<dbReference type="SUPFAM" id="SSF53178">
    <property type="entry name" value="Peptidyl-tRNA hydrolase-like"/>
    <property type="match status" value="1"/>
</dbReference>
<dbReference type="GO" id="GO:0000049">
    <property type="term" value="F:tRNA binding"/>
    <property type="evidence" value="ECO:0007669"/>
    <property type="project" value="UniProtKB-UniRule"/>
</dbReference>
<feature type="binding site" evidence="7">
    <location>
        <position position="24"/>
    </location>
    <ligand>
        <name>tRNA</name>
        <dbReference type="ChEBI" id="CHEBI:17843"/>
    </ligand>
</feature>
<evidence type="ECO:0000313" key="11">
    <source>
        <dbReference type="Proteomes" id="UP000298602"/>
    </source>
</evidence>
<comment type="subunit">
    <text evidence="7">Monomer.</text>
</comment>
<gene>
    <name evidence="7" type="primary">pth</name>
    <name evidence="10" type="ORF">FDQ92_05435</name>
</gene>
<dbReference type="OrthoDB" id="9800507at2"/>
<evidence type="ECO:0000256" key="2">
    <source>
        <dbReference type="ARBA" id="ARBA00022555"/>
    </source>
</evidence>
<evidence type="ECO:0000256" key="9">
    <source>
        <dbReference type="RuleBase" id="RU004320"/>
    </source>
</evidence>
<dbReference type="NCBIfam" id="TIGR00447">
    <property type="entry name" value="pth"/>
    <property type="match status" value="1"/>
</dbReference>
<evidence type="ECO:0000256" key="8">
    <source>
        <dbReference type="RuleBase" id="RU000673"/>
    </source>
</evidence>
<reference evidence="10 11" key="1">
    <citation type="submission" date="2019-05" db="EMBL/GenBank/DDBJ databases">
        <title>The Complete Genome Sequence of the n-alkane-degrading Desulfoglaeba alkanexedens ALDC reveals multiple alkylsuccinate synthase gene clusters.</title>
        <authorList>
            <person name="Callaghan A.V."/>
            <person name="Davidova I.A."/>
            <person name="Duncan K.E."/>
            <person name="Morris B."/>
            <person name="McInerney M.J."/>
        </authorList>
    </citation>
    <scope>NUCLEOTIDE SEQUENCE [LARGE SCALE GENOMIC DNA]</scope>
    <source>
        <strain evidence="10 11">ALDC</strain>
    </source>
</reference>
<dbReference type="HAMAP" id="MF_00083">
    <property type="entry name" value="Pept_tRNA_hydro_bact"/>
    <property type="match status" value="1"/>
</dbReference>
<dbReference type="PANTHER" id="PTHR17224">
    <property type="entry name" value="PEPTIDYL-TRNA HYDROLASE"/>
    <property type="match status" value="1"/>
</dbReference>
<evidence type="ECO:0000256" key="7">
    <source>
        <dbReference type="HAMAP-Rule" id="MF_00083"/>
    </source>
</evidence>
<keyword evidence="4 7" id="KW-0694">RNA-binding</keyword>
<reference evidence="10 11" key="2">
    <citation type="submission" date="2019-05" db="EMBL/GenBank/DDBJ databases">
        <authorList>
            <person name="Suflita J.M."/>
            <person name="Marks C.R."/>
        </authorList>
    </citation>
    <scope>NUCLEOTIDE SEQUENCE [LARGE SCALE GENOMIC DNA]</scope>
    <source>
        <strain evidence="10 11">ALDC</strain>
    </source>
</reference>
<dbReference type="RefSeq" id="WP_137423638.1">
    <property type="nucleotide sequence ID" value="NZ_CP040098.1"/>
</dbReference>
<dbReference type="PANTHER" id="PTHR17224:SF1">
    <property type="entry name" value="PEPTIDYL-TRNA HYDROLASE"/>
    <property type="match status" value="1"/>
</dbReference>
<evidence type="ECO:0000256" key="3">
    <source>
        <dbReference type="ARBA" id="ARBA00022801"/>
    </source>
</evidence>
<feature type="binding site" evidence="7">
    <location>
        <position position="76"/>
    </location>
    <ligand>
        <name>tRNA</name>
        <dbReference type="ChEBI" id="CHEBI:17843"/>
    </ligand>
</feature>
<feature type="site" description="Stabilizes the basic form of H active site to accept a proton" evidence="7">
    <location>
        <position position="101"/>
    </location>
</feature>
<evidence type="ECO:0000256" key="6">
    <source>
        <dbReference type="ARBA" id="ARBA00050038"/>
    </source>
</evidence>
<feature type="site" description="Discriminates between blocked and unblocked aminoacyl-tRNA" evidence="7">
    <location>
        <position position="19"/>
    </location>
</feature>
<name>A0A4P8L1K7_9BACT</name>
<dbReference type="Proteomes" id="UP000298602">
    <property type="component" value="Chromosome"/>
</dbReference>
<comment type="caution">
    <text evidence="7">Lacks conserved residue(s) required for the propagation of feature annotation.</text>
</comment>
<dbReference type="InterPro" id="IPR018171">
    <property type="entry name" value="Pept_tRNA_hydro_CS"/>
</dbReference>
<dbReference type="GO" id="GO:0006515">
    <property type="term" value="P:protein quality control for misfolded or incompletely synthesized proteins"/>
    <property type="evidence" value="ECO:0007669"/>
    <property type="project" value="UniProtKB-UniRule"/>
</dbReference>
<dbReference type="PROSITE" id="PS01195">
    <property type="entry name" value="PEPT_TRNA_HYDROL_1"/>
    <property type="match status" value="1"/>
</dbReference>
<sequence>MSRIASERDQVCVVIGLGNPGREYERTRHNAGFWVVDELASRFNVPMHQRKVPALWGWGWVRGRKALLVKPTTFMNRSGEAAATIARYHGIGAEQILVVHDDLDLPPGRIKVARGGGAGGHRGVQSLIQHLGCNDFHRLKLGIGRPRFGETVEEFVLRPPYEDEVEVLREALFRAADAAEVILEDGVEAAMNRFNRRVEPGGTEDLRT</sequence>
<organism evidence="10 11">
    <name type="scientific">Desulfoglaeba alkanexedens ALDC</name>
    <dbReference type="NCBI Taxonomy" id="980445"/>
    <lineage>
        <taxon>Bacteria</taxon>
        <taxon>Pseudomonadati</taxon>
        <taxon>Thermodesulfobacteriota</taxon>
        <taxon>Syntrophobacteria</taxon>
        <taxon>Syntrophobacterales</taxon>
        <taxon>Syntrophobacteraceae</taxon>
        <taxon>Desulfoglaeba</taxon>
    </lineage>
</organism>
<keyword evidence="11" id="KW-1185">Reference proteome</keyword>
<dbReference type="GO" id="GO:0072344">
    <property type="term" value="P:rescue of stalled ribosome"/>
    <property type="evidence" value="ECO:0007669"/>
    <property type="project" value="UniProtKB-UniRule"/>
</dbReference>
<dbReference type="GO" id="GO:0004045">
    <property type="term" value="F:peptidyl-tRNA hydrolase activity"/>
    <property type="evidence" value="ECO:0007669"/>
    <property type="project" value="UniProtKB-UniRule"/>
</dbReference>
<comment type="function">
    <text evidence="7">Hydrolyzes ribosome-free peptidyl-tRNAs (with 1 or more amino acids incorporated), which drop off the ribosome during protein synthesis, or as a result of ribosome stalling.</text>
</comment>
<proteinExistence type="inferred from homology"/>
<evidence type="ECO:0000256" key="4">
    <source>
        <dbReference type="ARBA" id="ARBA00022884"/>
    </source>
</evidence>
<dbReference type="EC" id="3.1.1.29" evidence="1 7"/>
<protein>
    <recommendedName>
        <fullName evidence="6 7">Peptidyl-tRNA hydrolase</fullName>
        <shortName evidence="7">Pth</shortName>
        <ecNumber evidence="1 7">3.1.1.29</ecNumber>
    </recommendedName>
</protein>
<comment type="function">
    <text evidence="7">Catalyzes the release of premature peptidyl moieties from peptidyl-tRNA molecules trapped in stalled 50S ribosomal subunits, and thus maintains levels of free tRNAs and 50S ribosomes.</text>
</comment>